<dbReference type="OrthoDB" id="3373764at2"/>
<evidence type="ECO:0000256" key="2">
    <source>
        <dbReference type="ARBA" id="ARBA00022670"/>
    </source>
</evidence>
<keyword evidence="4" id="KW-0720">Serine protease</keyword>
<dbReference type="SUPFAM" id="SSF52317">
    <property type="entry name" value="Class I glutamine amidotransferase-like"/>
    <property type="match status" value="1"/>
</dbReference>
<evidence type="ECO:0000256" key="3">
    <source>
        <dbReference type="ARBA" id="ARBA00022801"/>
    </source>
</evidence>
<evidence type="ECO:0000313" key="6">
    <source>
        <dbReference type="Proteomes" id="UP000242610"/>
    </source>
</evidence>
<evidence type="ECO:0000313" key="5">
    <source>
        <dbReference type="EMBL" id="SCC79215.1"/>
    </source>
</evidence>
<dbReference type="GO" id="GO:0008236">
    <property type="term" value="F:serine-type peptidase activity"/>
    <property type="evidence" value="ECO:0007669"/>
    <property type="project" value="UniProtKB-KW"/>
</dbReference>
<reference evidence="6" key="1">
    <citation type="submission" date="2016-08" db="EMBL/GenBank/DDBJ databases">
        <authorList>
            <person name="Varghese N."/>
            <person name="Submissions Spin"/>
        </authorList>
    </citation>
    <scope>NUCLEOTIDE SEQUENCE [LARGE SCALE GENOMIC DNA]</scope>
    <source>
        <strain evidence="6">R-52791</strain>
    </source>
</reference>
<dbReference type="AlphaFoldDB" id="A0A1C4H315"/>
<dbReference type="Proteomes" id="UP000242610">
    <property type="component" value="Unassembled WGS sequence"/>
</dbReference>
<proteinExistence type="inferred from homology"/>
<dbReference type="STRING" id="1505727.GA0061077_0628"/>
<keyword evidence="2" id="KW-0645">Protease</keyword>
<protein>
    <submittedName>
        <fullName evidence="5">Dipeptidase E</fullName>
    </submittedName>
</protein>
<gene>
    <name evidence="5" type="ORF">GA0061077_0628</name>
</gene>
<dbReference type="InterPro" id="IPR005320">
    <property type="entry name" value="Peptidase_S51"/>
</dbReference>
<comment type="similarity">
    <text evidence="1">Belongs to the peptidase S51 family.</text>
</comment>
<dbReference type="InterPro" id="IPR029062">
    <property type="entry name" value="Class_I_gatase-like"/>
</dbReference>
<dbReference type="PANTHER" id="PTHR20842:SF0">
    <property type="entry name" value="ALPHA-ASPARTYL DIPEPTIDASE"/>
    <property type="match status" value="1"/>
</dbReference>
<dbReference type="Pfam" id="PF03575">
    <property type="entry name" value="Peptidase_S51"/>
    <property type="match status" value="1"/>
</dbReference>
<name>A0A1C4H315_9BIFI</name>
<keyword evidence="3" id="KW-0378">Hydrolase</keyword>
<sequence length="200" mass="21881">MHLLLTSMLHPKMREVLTGRVVYIQDAARILLESPKLREHAQSEHRQVEECGFEMVDLMLATTPKEQIVDVLDHADSIYMASGETFDLLNALKTSGADRLIVDKVCAGMPYVSSSAGSVVTGPSIDPISVMDSPDLAPDLHDYTALGLIDKYIVPHAQGTGPYSADIISQTIEKYGDDYPLLLLNDGQALEVEGDEQQVI</sequence>
<dbReference type="Gene3D" id="3.40.50.880">
    <property type="match status" value="1"/>
</dbReference>
<accession>A0A1C4H315</accession>
<evidence type="ECO:0000256" key="4">
    <source>
        <dbReference type="ARBA" id="ARBA00022825"/>
    </source>
</evidence>
<evidence type="ECO:0000256" key="1">
    <source>
        <dbReference type="ARBA" id="ARBA00006534"/>
    </source>
</evidence>
<dbReference type="PANTHER" id="PTHR20842">
    <property type="entry name" value="PROTEASE S51 ALPHA-ASPARTYL DIPEPTIDASE"/>
    <property type="match status" value="1"/>
</dbReference>
<dbReference type="EMBL" id="FMBL01000001">
    <property type="protein sequence ID" value="SCC79215.1"/>
    <property type="molecule type" value="Genomic_DNA"/>
</dbReference>
<dbReference type="GO" id="GO:0006508">
    <property type="term" value="P:proteolysis"/>
    <property type="evidence" value="ECO:0007669"/>
    <property type="project" value="UniProtKB-KW"/>
</dbReference>
<dbReference type="RefSeq" id="WP_091847427.1">
    <property type="nucleotide sequence ID" value="NZ_FMBL01000001.1"/>
</dbReference>
<organism evidence="5 6">
    <name type="scientific">Bifidobacterium commune</name>
    <dbReference type="NCBI Taxonomy" id="1505727"/>
    <lineage>
        <taxon>Bacteria</taxon>
        <taxon>Bacillati</taxon>
        <taxon>Actinomycetota</taxon>
        <taxon>Actinomycetes</taxon>
        <taxon>Bifidobacteriales</taxon>
        <taxon>Bifidobacteriaceae</taxon>
        <taxon>Bifidobacterium</taxon>
    </lineage>
</organism>
<keyword evidence="6" id="KW-1185">Reference proteome</keyword>